<evidence type="ECO:0000313" key="3">
    <source>
        <dbReference type="Proteomes" id="UP000186817"/>
    </source>
</evidence>
<dbReference type="EMBL" id="LSRX01000233">
    <property type="protein sequence ID" value="OLQ03562.1"/>
    <property type="molecule type" value="Genomic_DNA"/>
</dbReference>
<feature type="region of interest" description="Disordered" evidence="1">
    <location>
        <begin position="1"/>
        <end position="51"/>
    </location>
</feature>
<evidence type="ECO:0000313" key="2">
    <source>
        <dbReference type="EMBL" id="OLQ03562.1"/>
    </source>
</evidence>
<proteinExistence type="predicted"/>
<comment type="caution">
    <text evidence="2">The sequence shown here is derived from an EMBL/GenBank/DDBJ whole genome shotgun (WGS) entry which is preliminary data.</text>
</comment>
<reference evidence="2 3" key="1">
    <citation type="submission" date="2016-02" db="EMBL/GenBank/DDBJ databases">
        <title>Genome analysis of coral dinoflagellate symbionts highlights evolutionary adaptations to a symbiotic lifestyle.</title>
        <authorList>
            <person name="Aranda M."/>
            <person name="Li Y."/>
            <person name="Liew Y.J."/>
            <person name="Baumgarten S."/>
            <person name="Simakov O."/>
            <person name="Wilson M."/>
            <person name="Piel J."/>
            <person name="Ashoor H."/>
            <person name="Bougouffa S."/>
            <person name="Bajic V.B."/>
            <person name="Ryu T."/>
            <person name="Ravasi T."/>
            <person name="Bayer T."/>
            <person name="Micklem G."/>
            <person name="Kim H."/>
            <person name="Bhak J."/>
            <person name="Lajeunesse T.C."/>
            <person name="Voolstra C.R."/>
        </authorList>
    </citation>
    <scope>NUCLEOTIDE SEQUENCE [LARGE SCALE GENOMIC DNA]</scope>
    <source>
        <strain evidence="2 3">CCMP2467</strain>
    </source>
</reference>
<organism evidence="2 3">
    <name type="scientific">Symbiodinium microadriaticum</name>
    <name type="common">Dinoflagellate</name>
    <name type="synonym">Zooxanthella microadriatica</name>
    <dbReference type="NCBI Taxonomy" id="2951"/>
    <lineage>
        <taxon>Eukaryota</taxon>
        <taxon>Sar</taxon>
        <taxon>Alveolata</taxon>
        <taxon>Dinophyceae</taxon>
        <taxon>Suessiales</taxon>
        <taxon>Symbiodiniaceae</taxon>
        <taxon>Symbiodinium</taxon>
    </lineage>
</organism>
<dbReference type="AlphaFoldDB" id="A0A1Q9E820"/>
<gene>
    <name evidence="2" type="ORF">AK812_SmicGene13491</name>
</gene>
<keyword evidence="3" id="KW-1185">Reference proteome</keyword>
<evidence type="ECO:0000256" key="1">
    <source>
        <dbReference type="SAM" id="MobiDB-lite"/>
    </source>
</evidence>
<accession>A0A1Q9E820</accession>
<sequence>MQISNSARLENQARLEPTAAPARARGGSVEPLGRRQGDPVPGAAGAPVVFHQTPPTPAVLTPLLTARWSTAGQPQPFLWWPMGRGASPVPRHSMAQRLLARLRVRKVRSRSPAPVTATLIC</sequence>
<dbReference type="Proteomes" id="UP000186817">
    <property type="component" value="Unassembled WGS sequence"/>
</dbReference>
<protein>
    <submittedName>
        <fullName evidence="2">Uncharacterized protein</fullName>
    </submittedName>
</protein>
<name>A0A1Q9E820_SYMMI</name>